<dbReference type="OrthoDB" id="5198112at2"/>
<name>A0A558AMC8_9PSEU</name>
<organism evidence="2 3">
    <name type="scientific">Amycolatopsis rhizosphaerae</name>
    <dbReference type="NCBI Taxonomy" id="2053003"/>
    <lineage>
        <taxon>Bacteria</taxon>
        <taxon>Bacillati</taxon>
        <taxon>Actinomycetota</taxon>
        <taxon>Actinomycetes</taxon>
        <taxon>Pseudonocardiales</taxon>
        <taxon>Pseudonocardiaceae</taxon>
        <taxon>Amycolatopsis</taxon>
    </lineage>
</organism>
<evidence type="ECO:0000313" key="2">
    <source>
        <dbReference type="EMBL" id="TVT25416.1"/>
    </source>
</evidence>
<sequence length="85" mass="9705">MDIETDTETDTQTHTAPGRTGTHPLDAQFHAVERRLVRELRLPAEKVHELVAAERARFAGARVQTFVPILVERAVRTHLSDPRRR</sequence>
<dbReference type="Proteomes" id="UP000320011">
    <property type="component" value="Unassembled WGS sequence"/>
</dbReference>
<dbReference type="NCBIfam" id="NF046112">
    <property type="entry name" value="MSMEG_6209_Nter"/>
    <property type="match status" value="1"/>
</dbReference>
<proteinExistence type="predicted"/>
<dbReference type="RefSeq" id="WP_144592609.1">
    <property type="nucleotide sequence ID" value="NZ_VJWX01000522.1"/>
</dbReference>
<dbReference type="EMBL" id="VJWX01000522">
    <property type="protein sequence ID" value="TVT25416.1"/>
    <property type="molecule type" value="Genomic_DNA"/>
</dbReference>
<protein>
    <recommendedName>
        <fullName evidence="4">DUF3562 domain-containing protein</fullName>
    </recommendedName>
</protein>
<keyword evidence="3" id="KW-1185">Reference proteome</keyword>
<reference evidence="2 3" key="1">
    <citation type="submission" date="2019-07" db="EMBL/GenBank/DDBJ databases">
        <authorList>
            <person name="Duangmal K."/>
            <person name="Teo W.F.A."/>
        </authorList>
    </citation>
    <scope>NUCLEOTIDE SEQUENCE [LARGE SCALE GENOMIC DNA]</scope>
    <source>
        <strain evidence="2 3">TBRC 6029</strain>
    </source>
</reference>
<accession>A0A558AMC8</accession>
<gene>
    <name evidence="2" type="ORF">FNH05_32155</name>
</gene>
<dbReference type="AlphaFoldDB" id="A0A558AMC8"/>
<comment type="caution">
    <text evidence="2">The sequence shown here is derived from an EMBL/GenBank/DDBJ whole genome shotgun (WGS) entry which is preliminary data.</text>
</comment>
<evidence type="ECO:0008006" key="4">
    <source>
        <dbReference type="Google" id="ProtNLM"/>
    </source>
</evidence>
<dbReference type="Gene3D" id="1.10.8.1060">
    <property type="entry name" value="Corynebacterium glutamicum thioredoxin-dependent arsenate reductase, N-terminal domain"/>
    <property type="match status" value="1"/>
</dbReference>
<evidence type="ECO:0000313" key="3">
    <source>
        <dbReference type="Proteomes" id="UP000320011"/>
    </source>
</evidence>
<evidence type="ECO:0000256" key="1">
    <source>
        <dbReference type="SAM" id="MobiDB-lite"/>
    </source>
</evidence>
<reference evidence="2 3" key="2">
    <citation type="submission" date="2019-08" db="EMBL/GenBank/DDBJ databases">
        <title>Amycolatopsis acidicola sp. nov., isolated from peat swamp forest soil.</title>
        <authorList>
            <person name="Srisuk N."/>
        </authorList>
    </citation>
    <scope>NUCLEOTIDE SEQUENCE [LARGE SCALE GENOMIC DNA]</scope>
    <source>
        <strain evidence="2 3">TBRC 6029</strain>
    </source>
</reference>
<feature type="region of interest" description="Disordered" evidence="1">
    <location>
        <begin position="1"/>
        <end position="25"/>
    </location>
</feature>